<feature type="domain" description="HpcH/HpaI aldolase/citrate lyase" evidence="4">
    <location>
        <begin position="20"/>
        <end position="213"/>
    </location>
</feature>
<comment type="similarity">
    <text evidence="1">Belongs to the HpcH/HpaI aldolase family.</text>
</comment>
<dbReference type="Gene3D" id="3.20.20.60">
    <property type="entry name" value="Phosphoenolpyruvate-binding domains"/>
    <property type="match status" value="1"/>
</dbReference>
<keyword evidence="6" id="KW-1185">Reference proteome</keyword>
<evidence type="ECO:0000313" key="6">
    <source>
        <dbReference type="Proteomes" id="UP000198426"/>
    </source>
</evidence>
<evidence type="ECO:0000259" key="4">
    <source>
        <dbReference type="Pfam" id="PF03328"/>
    </source>
</evidence>
<dbReference type="OrthoDB" id="9802624at2"/>
<accession>A0A239EJ11</accession>
<protein>
    <submittedName>
        <fullName evidence="5">4-hydroxy-2-oxoheptanedioate aldolase</fullName>
    </submittedName>
</protein>
<dbReference type="RefSeq" id="WP_089231875.1">
    <property type="nucleotide sequence ID" value="NZ_FZOY01000002.1"/>
</dbReference>
<name>A0A239EJ11_9RHOB</name>
<dbReference type="PANTHER" id="PTHR30502">
    <property type="entry name" value="2-KETO-3-DEOXY-L-RHAMNONATE ALDOLASE"/>
    <property type="match status" value="1"/>
</dbReference>
<proteinExistence type="inferred from homology"/>
<dbReference type="EMBL" id="FZOY01000002">
    <property type="protein sequence ID" value="SNS43864.1"/>
    <property type="molecule type" value="Genomic_DNA"/>
</dbReference>
<dbReference type="SUPFAM" id="SSF51621">
    <property type="entry name" value="Phosphoenolpyruvate/pyruvate domain"/>
    <property type="match status" value="1"/>
</dbReference>
<dbReference type="InterPro" id="IPR040442">
    <property type="entry name" value="Pyrv_kinase-like_dom_sf"/>
</dbReference>
<evidence type="ECO:0000256" key="3">
    <source>
        <dbReference type="ARBA" id="ARBA00023239"/>
    </source>
</evidence>
<gene>
    <name evidence="5" type="ORF">SAMN05421757_102147</name>
</gene>
<dbReference type="GO" id="GO:0005737">
    <property type="term" value="C:cytoplasm"/>
    <property type="evidence" value="ECO:0007669"/>
    <property type="project" value="TreeGrafter"/>
</dbReference>
<dbReference type="InterPro" id="IPR050251">
    <property type="entry name" value="HpcH-HpaI_aldolase"/>
</dbReference>
<sequence>MTSRNWLRQQLSEGRTVRAIWQELASPALAEAAIWAGWDCVLIDNEHGQGDLASTVQMVRAVEAAGGHYIVRVPWNDHVYLKRILDLGIHTIMVPMVNDRAAAEAAVAACRYPGKGARGYAAPIVRASHYGARPDYVSEAPDELFLLAQIEHRDAVPNIPEIAAVEGIDMLFLGPHDLAGSIDKLERLTEEDVEAYVGETEAAIRATGKPMGTVGRPLRTYGELQSRGHSLIVGPSDIGLYAAAVREAGQEMDKQLVVAGDAA</sequence>
<reference evidence="5 6" key="1">
    <citation type="submission" date="2017-06" db="EMBL/GenBank/DDBJ databases">
        <authorList>
            <person name="Kim H.J."/>
            <person name="Triplett B.A."/>
        </authorList>
    </citation>
    <scope>NUCLEOTIDE SEQUENCE [LARGE SCALE GENOMIC DNA]</scope>
    <source>
        <strain evidence="5 6">DSM 29339</strain>
    </source>
</reference>
<dbReference type="GO" id="GO:0046872">
    <property type="term" value="F:metal ion binding"/>
    <property type="evidence" value="ECO:0007669"/>
    <property type="project" value="UniProtKB-KW"/>
</dbReference>
<dbReference type="Pfam" id="PF03328">
    <property type="entry name" value="HpcH_HpaI"/>
    <property type="match status" value="1"/>
</dbReference>
<evidence type="ECO:0000313" key="5">
    <source>
        <dbReference type="EMBL" id="SNS43864.1"/>
    </source>
</evidence>
<evidence type="ECO:0000256" key="2">
    <source>
        <dbReference type="ARBA" id="ARBA00022723"/>
    </source>
</evidence>
<keyword evidence="3" id="KW-0456">Lyase</keyword>
<dbReference type="PANTHER" id="PTHR30502:SF0">
    <property type="entry name" value="PHOSPHOENOLPYRUVATE CARBOXYLASE FAMILY PROTEIN"/>
    <property type="match status" value="1"/>
</dbReference>
<dbReference type="InterPro" id="IPR015813">
    <property type="entry name" value="Pyrv/PenolPyrv_kinase-like_dom"/>
</dbReference>
<keyword evidence="2" id="KW-0479">Metal-binding</keyword>
<dbReference type="GO" id="GO:0016832">
    <property type="term" value="F:aldehyde-lyase activity"/>
    <property type="evidence" value="ECO:0007669"/>
    <property type="project" value="TreeGrafter"/>
</dbReference>
<dbReference type="Proteomes" id="UP000198426">
    <property type="component" value="Unassembled WGS sequence"/>
</dbReference>
<organism evidence="5 6">
    <name type="scientific">Tropicimonas sediminicola</name>
    <dbReference type="NCBI Taxonomy" id="1031541"/>
    <lineage>
        <taxon>Bacteria</taxon>
        <taxon>Pseudomonadati</taxon>
        <taxon>Pseudomonadota</taxon>
        <taxon>Alphaproteobacteria</taxon>
        <taxon>Rhodobacterales</taxon>
        <taxon>Roseobacteraceae</taxon>
        <taxon>Tropicimonas</taxon>
    </lineage>
</organism>
<dbReference type="AlphaFoldDB" id="A0A239EJ11"/>
<evidence type="ECO:0000256" key="1">
    <source>
        <dbReference type="ARBA" id="ARBA00005568"/>
    </source>
</evidence>
<dbReference type="InterPro" id="IPR005000">
    <property type="entry name" value="Aldolase/citrate-lyase_domain"/>
</dbReference>